<dbReference type="OrthoDB" id="279684at2"/>
<reference evidence="2" key="1">
    <citation type="submission" date="2020-09" db="EMBL/GenBank/DDBJ databases">
        <title>Whole genome shotgun sequence of Streptomyces xanthophaeus NBRC 12829.</title>
        <authorList>
            <person name="Komaki H."/>
            <person name="Tamura T."/>
        </authorList>
    </citation>
    <scope>NUCLEOTIDE SEQUENCE</scope>
    <source>
        <strain evidence="2">NBRC 12829</strain>
    </source>
</reference>
<dbReference type="AlphaFoldDB" id="A0A919LG85"/>
<feature type="region of interest" description="Disordered" evidence="1">
    <location>
        <begin position="1"/>
        <end position="39"/>
    </location>
</feature>
<dbReference type="Pfam" id="PF08843">
    <property type="entry name" value="AbiEii"/>
    <property type="match status" value="1"/>
</dbReference>
<keyword evidence="3" id="KW-1185">Reference proteome</keyword>
<evidence type="ECO:0000313" key="2">
    <source>
        <dbReference type="EMBL" id="GHI89811.1"/>
    </source>
</evidence>
<protein>
    <recommendedName>
        <fullName evidence="4">Nucleotidyl transferase AbiEii/AbiGii toxin family protein</fullName>
    </recommendedName>
</protein>
<proteinExistence type="predicted"/>
<comment type="caution">
    <text evidence="2">The sequence shown here is derived from an EMBL/GenBank/DDBJ whole genome shotgun (WGS) entry which is preliminary data.</text>
</comment>
<gene>
    <name evidence="2" type="ORF">Sxan_71750</name>
</gene>
<sequence>MSSADEPWKPSIPGGPDDIREPAADRKRRKTQLPSTLTAGVGEAAARHRVFDPALKHFDGAYRPTDEVVPDPAVRVRWQAARRTALAVTLRAVASSGWAGSLVLRGSMLLSGWYPGTARAPHDLDFVVVPQEWRIEEPRTRRMLDAVASAAERAAAEHGGLAMPASEAVSEYIWTYERVPGHRLVLPWSAPGLPGGHVQLDFVFHEALPVAPARSDAAGAGLLGATKELSLAWKLLWLATDLYPQGKDLYDAVLLAEDCTLPYPLLETVFRQSGEWQAGDVLAPLNLSTFEDLDLREWADFAREYPEIDAGAGAGAYVRRLAVALAPTFGERG</sequence>
<evidence type="ECO:0000256" key="1">
    <source>
        <dbReference type="SAM" id="MobiDB-lite"/>
    </source>
</evidence>
<evidence type="ECO:0008006" key="4">
    <source>
        <dbReference type="Google" id="ProtNLM"/>
    </source>
</evidence>
<accession>A0A919LG85</accession>
<dbReference type="RefSeq" id="WP_031150819.1">
    <property type="nucleotide sequence ID" value="NZ_BNEE01000006.1"/>
</dbReference>
<dbReference type="EMBL" id="BNEE01000006">
    <property type="protein sequence ID" value="GHI89811.1"/>
    <property type="molecule type" value="Genomic_DNA"/>
</dbReference>
<organism evidence="2 3">
    <name type="scientific">Streptomyces xanthophaeus</name>
    <dbReference type="NCBI Taxonomy" id="67385"/>
    <lineage>
        <taxon>Bacteria</taxon>
        <taxon>Bacillati</taxon>
        <taxon>Actinomycetota</taxon>
        <taxon>Actinomycetes</taxon>
        <taxon>Kitasatosporales</taxon>
        <taxon>Streptomycetaceae</taxon>
        <taxon>Streptomyces</taxon>
    </lineage>
</organism>
<dbReference type="InterPro" id="IPR014942">
    <property type="entry name" value="AbiEii"/>
</dbReference>
<evidence type="ECO:0000313" key="3">
    <source>
        <dbReference type="Proteomes" id="UP000600026"/>
    </source>
</evidence>
<name>A0A919LG85_9ACTN</name>
<dbReference type="Proteomes" id="UP000600026">
    <property type="component" value="Unassembled WGS sequence"/>
</dbReference>